<keyword evidence="3" id="KW-1185">Reference proteome</keyword>
<dbReference type="AlphaFoldDB" id="A0A4S8MLF7"/>
<proteinExistence type="predicted"/>
<gene>
    <name evidence="2" type="ORF">K435DRAFT_268824</name>
</gene>
<keyword evidence="1" id="KW-0472">Membrane</keyword>
<keyword evidence="1" id="KW-0812">Transmembrane</keyword>
<accession>A0A4S8MLF7</accession>
<evidence type="ECO:0000313" key="3">
    <source>
        <dbReference type="Proteomes" id="UP000297245"/>
    </source>
</evidence>
<evidence type="ECO:0000256" key="1">
    <source>
        <dbReference type="SAM" id="Phobius"/>
    </source>
</evidence>
<feature type="transmembrane region" description="Helical" evidence="1">
    <location>
        <begin position="21"/>
        <end position="40"/>
    </location>
</feature>
<sequence>MLHRRRWFCISVCRSLKAFKIHYSSGFCLLFSFNFFPSTLCPLTNEGSYLKTRFYFPYIRGPRSKLCSLYPVARKRDVICRTDIPLGI</sequence>
<organism evidence="2 3">
    <name type="scientific">Dendrothele bispora (strain CBS 962.96)</name>
    <dbReference type="NCBI Taxonomy" id="1314807"/>
    <lineage>
        <taxon>Eukaryota</taxon>
        <taxon>Fungi</taxon>
        <taxon>Dikarya</taxon>
        <taxon>Basidiomycota</taxon>
        <taxon>Agaricomycotina</taxon>
        <taxon>Agaricomycetes</taxon>
        <taxon>Agaricomycetidae</taxon>
        <taxon>Agaricales</taxon>
        <taxon>Agaricales incertae sedis</taxon>
        <taxon>Dendrothele</taxon>
    </lineage>
</organism>
<keyword evidence="1" id="KW-1133">Transmembrane helix</keyword>
<protein>
    <submittedName>
        <fullName evidence="2">Uncharacterized protein</fullName>
    </submittedName>
</protein>
<reference evidence="2 3" key="1">
    <citation type="journal article" date="2019" name="Nat. Ecol. Evol.">
        <title>Megaphylogeny resolves global patterns of mushroom evolution.</title>
        <authorList>
            <person name="Varga T."/>
            <person name="Krizsan K."/>
            <person name="Foldi C."/>
            <person name="Dima B."/>
            <person name="Sanchez-Garcia M."/>
            <person name="Sanchez-Ramirez S."/>
            <person name="Szollosi G.J."/>
            <person name="Szarkandi J.G."/>
            <person name="Papp V."/>
            <person name="Albert L."/>
            <person name="Andreopoulos W."/>
            <person name="Angelini C."/>
            <person name="Antonin V."/>
            <person name="Barry K.W."/>
            <person name="Bougher N.L."/>
            <person name="Buchanan P."/>
            <person name="Buyck B."/>
            <person name="Bense V."/>
            <person name="Catcheside P."/>
            <person name="Chovatia M."/>
            <person name="Cooper J."/>
            <person name="Damon W."/>
            <person name="Desjardin D."/>
            <person name="Finy P."/>
            <person name="Geml J."/>
            <person name="Haridas S."/>
            <person name="Hughes K."/>
            <person name="Justo A."/>
            <person name="Karasinski D."/>
            <person name="Kautmanova I."/>
            <person name="Kiss B."/>
            <person name="Kocsube S."/>
            <person name="Kotiranta H."/>
            <person name="LaButti K.M."/>
            <person name="Lechner B.E."/>
            <person name="Liimatainen K."/>
            <person name="Lipzen A."/>
            <person name="Lukacs Z."/>
            <person name="Mihaltcheva S."/>
            <person name="Morgado L.N."/>
            <person name="Niskanen T."/>
            <person name="Noordeloos M.E."/>
            <person name="Ohm R.A."/>
            <person name="Ortiz-Santana B."/>
            <person name="Ovrebo C."/>
            <person name="Racz N."/>
            <person name="Riley R."/>
            <person name="Savchenko A."/>
            <person name="Shiryaev A."/>
            <person name="Soop K."/>
            <person name="Spirin V."/>
            <person name="Szebenyi C."/>
            <person name="Tomsovsky M."/>
            <person name="Tulloss R.E."/>
            <person name="Uehling J."/>
            <person name="Grigoriev I.V."/>
            <person name="Vagvolgyi C."/>
            <person name="Papp T."/>
            <person name="Martin F.M."/>
            <person name="Miettinen O."/>
            <person name="Hibbett D.S."/>
            <person name="Nagy L.G."/>
        </authorList>
    </citation>
    <scope>NUCLEOTIDE SEQUENCE [LARGE SCALE GENOMIC DNA]</scope>
    <source>
        <strain evidence="2 3">CBS 962.96</strain>
    </source>
</reference>
<name>A0A4S8MLF7_DENBC</name>
<evidence type="ECO:0000313" key="2">
    <source>
        <dbReference type="EMBL" id="THV03645.1"/>
    </source>
</evidence>
<dbReference type="EMBL" id="ML179064">
    <property type="protein sequence ID" value="THV03645.1"/>
    <property type="molecule type" value="Genomic_DNA"/>
</dbReference>
<dbReference type="Proteomes" id="UP000297245">
    <property type="component" value="Unassembled WGS sequence"/>
</dbReference>